<feature type="non-terminal residue" evidence="1">
    <location>
        <position position="134"/>
    </location>
</feature>
<dbReference type="Proteomes" id="UP000789525">
    <property type="component" value="Unassembled WGS sequence"/>
</dbReference>
<keyword evidence="2" id="KW-1185">Reference proteome</keyword>
<organism evidence="1 2">
    <name type="scientific">Acaulospora colombiana</name>
    <dbReference type="NCBI Taxonomy" id="27376"/>
    <lineage>
        <taxon>Eukaryota</taxon>
        <taxon>Fungi</taxon>
        <taxon>Fungi incertae sedis</taxon>
        <taxon>Mucoromycota</taxon>
        <taxon>Glomeromycotina</taxon>
        <taxon>Glomeromycetes</taxon>
        <taxon>Diversisporales</taxon>
        <taxon>Acaulosporaceae</taxon>
        <taxon>Acaulospora</taxon>
    </lineage>
</organism>
<comment type="caution">
    <text evidence="1">The sequence shown here is derived from an EMBL/GenBank/DDBJ whole genome shotgun (WGS) entry which is preliminary data.</text>
</comment>
<name>A0ACA9R3R9_9GLOM</name>
<accession>A0ACA9R3R9</accession>
<gene>
    <name evidence="1" type="ORF">ACOLOM_LOCUS14072</name>
</gene>
<evidence type="ECO:0000313" key="1">
    <source>
        <dbReference type="EMBL" id="CAG8775691.1"/>
    </source>
</evidence>
<proteinExistence type="predicted"/>
<sequence>STSVWALQVVNISMQQAAPACCSPVTLPDCLYSQRQFFRHVPSKHDPNPWKCQSSKDLASGLRARVYSPDQAFLWNIEEGDPKTNLAHLLHLLSELEILDIKAGPRYDRDILPYLINFLNKSHPLSKLQRFEWR</sequence>
<feature type="non-terminal residue" evidence="1">
    <location>
        <position position="1"/>
    </location>
</feature>
<reference evidence="1" key="1">
    <citation type="submission" date="2021-06" db="EMBL/GenBank/DDBJ databases">
        <authorList>
            <person name="Kallberg Y."/>
            <person name="Tangrot J."/>
            <person name="Rosling A."/>
        </authorList>
    </citation>
    <scope>NUCLEOTIDE SEQUENCE</scope>
    <source>
        <strain evidence="1">CL356</strain>
    </source>
</reference>
<protein>
    <submittedName>
        <fullName evidence="1">11342_t:CDS:1</fullName>
    </submittedName>
</protein>
<evidence type="ECO:0000313" key="2">
    <source>
        <dbReference type="Proteomes" id="UP000789525"/>
    </source>
</evidence>
<dbReference type="EMBL" id="CAJVPT010067918">
    <property type="protein sequence ID" value="CAG8775691.1"/>
    <property type="molecule type" value="Genomic_DNA"/>
</dbReference>